<keyword evidence="2" id="KW-1185">Reference proteome</keyword>
<accession>A0A2U9IJJ3</accession>
<dbReference type="EMBL" id="CP029288">
    <property type="protein sequence ID" value="AWR96211.1"/>
    <property type="molecule type" value="Genomic_DNA"/>
</dbReference>
<dbReference type="Proteomes" id="UP000248410">
    <property type="component" value="Chromosome"/>
</dbReference>
<dbReference type="AlphaFoldDB" id="A0A2U9IJJ3"/>
<sequence length="60" mass="7206">MKGEAFSCKPLPRKERKFYFIDPFIYEAFSDWVMIRKLDENKITEAVIVSHLSRIFLYST</sequence>
<gene>
    <name evidence="1" type="ORF">DFR86_00715</name>
</gene>
<organism evidence="1 2">
    <name type="scientific">Acidianus sulfidivorans JP7</name>
    <dbReference type="NCBI Taxonomy" id="619593"/>
    <lineage>
        <taxon>Archaea</taxon>
        <taxon>Thermoproteota</taxon>
        <taxon>Thermoprotei</taxon>
        <taxon>Sulfolobales</taxon>
        <taxon>Sulfolobaceae</taxon>
        <taxon>Acidianus</taxon>
    </lineage>
</organism>
<protein>
    <submittedName>
        <fullName evidence="1">Uncharacterized protein</fullName>
    </submittedName>
</protein>
<reference evidence="1 2" key="1">
    <citation type="submission" date="2018-05" db="EMBL/GenBank/DDBJ databases">
        <title>Complete Genome Sequences of Extremely Thermoacidophilic, Metal-Mobilizing Type-Strain Members of the Archaeal Family Sulfolobaceae: Acidianus brierleyi DSM-1651T, Acidianus sulfidivorans DSM-18786T, Metallosphaera hakonensis DSM-7519T, and Metallosphaera prunae DSM-10039T.</title>
        <authorList>
            <person name="Counts J.A."/>
            <person name="Kelly R.M."/>
        </authorList>
    </citation>
    <scope>NUCLEOTIDE SEQUENCE [LARGE SCALE GENOMIC DNA]</scope>
    <source>
        <strain evidence="1 2">JP7</strain>
    </source>
</reference>
<name>A0A2U9IJJ3_9CREN</name>
<evidence type="ECO:0000313" key="2">
    <source>
        <dbReference type="Proteomes" id="UP000248410"/>
    </source>
</evidence>
<proteinExistence type="predicted"/>
<evidence type="ECO:0000313" key="1">
    <source>
        <dbReference type="EMBL" id="AWR96211.1"/>
    </source>
</evidence>